<evidence type="ECO:0000256" key="1">
    <source>
        <dbReference type="SAM" id="MobiDB-lite"/>
    </source>
</evidence>
<dbReference type="RefSeq" id="WP_141845998.1">
    <property type="nucleotide sequence ID" value="NZ_VFPM01000003.1"/>
</dbReference>
<protein>
    <submittedName>
        <fullName evidence="3">Alpha/beta hydrolase family protein</fullName>
    </submittedName>
</protein>
<name>A0A543HJJ4_9MICO</name>
<dbReference type="OrthoDB" id="3259161at2"/>
<dbReference type="Pfam" id="PF06259">
    <property type="entry name" value="Abhydrolase_8"/>
    <property type="match status" value="1"/>
</dbReference>
<keyword evidence="4" id="KW-1185">Reference proteome</keyword>
<keyword evidence="3" id="KW-0378">Hydrolase</keyword>
<dbReference type="EMBL" id="VFPM01000003">
    <property type="protein sequence ID" value="TQM58508.1"/>
    <property type="molecule type" value="Genomic_DNA"/>
</dbReference>
<proteinExistence type="predicted"/>
<accession>A0A543HJJ4</accession>
<dbReference type="Proteomes" id="UP000316747">
    <property type="component" value="Unassembled WGS sequence"/>
</dbReference>
<feature type="region of interest" description="Disordered" evidence="1">
    <location>
        <begin position="224"/>
        <end position="244"/>
    </location>
</feature>
<dbReference type="AlphaFoldDB" id="A0A543HJJ4"/>
<evidence type="ECO:0000313" key="4">
    <source>
        <dbReference type="Proteomes" id="UP000316747"/>
    </source>
</evidence>
<evidence type="ECO:0000313" key="3">
    <source>
        <dbReference type="EMBL" id="TQM58508.1"/>
    </source>
</evidence>
<comment type="caution">
    <text evidence="3">The sequence shown here is derived from an EMBL/GenBank/DDBJ whole genome shotgun (WGS) entry which is preliminary data.</text>
</comment>
<feature type="domain" description="DUF1023" evidence="2">
    <location>
        <begin position="334"/>
        <end position="477"/>
    </location>
</feature>
<reference evidence="3 4" key="1">
    <citation type="submission" date="2019-06" db="EMBL/GenBank/DDBJ databases">
        <title>Genome sequencing of plant associated microbes to promote plant fitness in Sorghum bicolor and Oryza sativa.</title>
        <authorList>
            <person name="Coleman-Derr D."/>
        </authorList>
    </citation>
    <scope>NUCLEOTIDE SEQUENCE [LARGE SCALE GENOMIC DNA]</scope>
    <source>
        <strain evidence="3 4">KV-663</strain>
    </source>
</reference>
<sequence length="578" mass="59565">MTGLGVAALRAARPELLSAAARGIEEHRRTVTGGIETVLRGRSTALSDAGGSLSRWSGPASTAAAGRFSALAAELTHVGRDLAVCSQALSHAGLRLRSALGLLTRAEARAQERGARVTQAGVLVVPARVPRGDPVLDAHEVREDALMREEVTAYLRQAGRVATETDADLARHLVEAAGGCLAPGERGVLTSLPPPPVSGPGHPSADVFANAAWWRSLTSEERRQLVQERPESVGPRDGLPGADRDQANRILLDRVERAARGRLAVLEAGGEPLPEEVGAGGSAVLALGLSERAGALELVRGRLDALRAVRAVLGRQDGARRRLLLLDVAGRHPKAAVAIGEVDTAPHVATFVGGFTTTVGGDLDRYDRELARLRSSSSGMAHGDVAVVTWLGYAAPQADEVLTPSRTVMSSGVAARGGEELAAFVTGLDASREVPADQSVLAHSYGSVVLSFALRRPTGIDRAALFGSPGTGGAVRSVVDTGLKPGAFNVLGSIDDPVVAGGRVVLGPSAASVVGARTLSTYAPGAEGSPGARRTSRGHSDYLKAGSDSAFNLAAVVAGRGDATVAESAAERARKAWR</sequence>
<organism evidence="3 4">
    <name type="scientific">Humibacillus xanthopallidus</name>
    <dbReference type="NCBI Taxonomy" id="412689"/>
    <lineage>
        <taxon>Bacteria</taxon>
        <taxon>Bacillati</taxon>
        <taxon>Actinomycetota</taxon>
        <taxon>Actinomycetes</taxon>
        <taxon>Micrococcales</taxon>
        <taxon>Intrasporangiaceae</taxon>
        <taxon>Humibacillus</taxon>
    </lineage>
</organism>
<dbReference type="GO" id="GO:0016787">
    <property type="term" value="F:hydrolase activity"/>
    <property type="evidence" value="ECO:0007669"/>
    <property type="project" value="UniProtKB-KW"/>
</dbReference>
<evidence type="ECO:0000259" key="2">
    <source>
        <dbReference type="Pfam" id="PF06259"/>
    </source>
</evidence>
<gene>
    <name evidence="3" type="ORF">FBY41_3876</name>
</gene>
<dbReference type="InterPro" id="IPR010427">
    <property type="entry name" value="DUF1023"/>
</dbReference>